<sequence>MGFQGSGQCQRLFHQAPASRTFSAVAGDPCDHFRIAGFSGSEVDHVQATGLRLVLGKGAFTGAGTAEDEFFHGKGLFLRRRCRDGNLLSLISGDCQNGSVVSAGRLFAASSGIVPPALSP</sequence>
<organism evidence="1 2">
    <name type="scientific">Candidatus Contendobacter odensis Run_B_J11</name>
    <dbReference type="NCBI Taxonomy" id="1400861"/>
    <lineage>
        <taxon>Bacteria</taxon>
        <taxon>Pseudomonadati</taxon>
        <taxon>Pseudomonadota</taxon>
        <taxon>Gammaproteobacteria</taxon>
        <taxon>Candidatus Competibacteraceae</taxon>
        <taxon>Candidatus Contendibacter</taxon>
    </lineage>
</organism>
<reference evidence="1 2" key="1">
    <citation type="journal article" date="2014" name="ISME J.">
        <title>Candidatus Competibacter-lineage genomes retrieved from metagenomes reveal functional metabolic diversity.</title>
        <authorList>
            <person name="McIlroy S.J."/>
            <person name="Albertsen M."/>
            <person name="Andresen E.K."/>
            <person name="Saunders A.M."/>
            <person name="Kristiansen R."/>
            <person name="Stokholm-Bjerregaard M."/>
            <person name="Nielsen K.L."/>
            <person name="Nielsen P.H."/>
        </authorList>
    </citation>
    <scope>NUCLEOTIDE SEQUENCE [LARGE SCALE GENOMIC DNA]</scope>
    <source>
        <strain evidence="1 2">Run_B_J11</strain>
    </source>
</reference>
<comment type="caution">
    <text evidence="1">The sequence shown here is derived from an EMBL/GenBank/DDBJ whole genome shotgun (WGS) entry which is preliminary data.</text>
</comment>
<proteinExistence type="predicted"/>
<gene>
    <name evidence="1" type="ORF">BN874_460065</name>
</gene>
<protein>
    <submittedName>
        <fullName evidence="1">Uncharacterized protein</fullName>
    </submittedName>
</protein>
<name>A0A7U7GDU4_9GAMM</name>
<dbReference type="AlphaFoldDB" id="A0A7U7GDU4"/>
<dbReference type="Proteomes" id="UP000019184">
    <property type="component" value="Unassembled WGS sequence"/>
</dbReference>
<accession>A0A7U7GDU4</accession>
<keyword evidence="2" id="KW-1185">Reference proteome</keyword>
<evidence type="ECO:0000313" key="1">
    <source>
        <dbReference type="EMBL" id="CDH46444.1"/>
    </source>
</evidence>
<evidence type="ECO:0000313" key="2">
    <source>
        <dbReference type="Proteomes" id="UP000019184"/>
    </source>
</evidence>
<dbReference type="EMBL" id="CBTK010000261">
    <property type="protein sequence ID" value="CDH46444.1"/>
    <property type="molecule type" value="Genomic_DNA"/>
</dbReference>